<keyword evidence="7 33" id="KW-1168">Fusion of virus membrane with host membrane</keyword>
<evidence type="ECO:0000256" key="19">
    <source>
        <dbReference type="ARBA" id="ARBA00022870"/>
    </source>
</evidence>
<dbReference type="GO" id="GO:0052031">
    <property type="term" value="P:symbiont-mediated perturbation of host defense response"/>
    <property type="evidence" value="ECO:0007669"/>
    <property type="project" value="UniProtKB-UniRule"/>
</dbReference>
<comment type="subcellular location">
    <subcellularLocation>
        <location evidence="3">Host cell membrane</location>
        <topology evidence="3">Peripheral membrane protein</topology>
    </subcellularLocation>
    <subcellularLocation>
        <location evidence="1">Host cell membrane</location>
        <topology evidence="1">Single-pass type I membrane protein</topology>
    </subcellularLocation>
    <subcellularLocation>
        <location evidence="2">Host endosome membrane</location>
        <topology evidence="2">Peripheral membrane protein</topology>
    </subcellularLocation>
    <subcellularLocation>
        <location evidence="5">Host endosome membrane</location>
        <topology evidence="5">Single-pass type I membrane protein</topology>
    </subcellularLocation>
    <subcellularLocation>
        <location evidence="6">Virion membrane</location>
        <topology evidence="6">Peripheral membrane protein</topology>
    </subcellularLocation>
    <subcellularLocation>
        <location evidence="4">Virion membrane</location>
        <topology evidence="4">Single-pass type I membrane protein</topology>
    </subcellularLocation>
</comment>
<evidence type="ECO:0000256" key="1">
    <source>
        <dbReference type="ARBA" id="ARBA00004402"/>
    </source>
</evidence>
<name>A0A160I4M0_HV1</name>
<dbReference type="GO" id="GO:0055036">
    <property type="term" value="C:virion membrane"/>
    <property type="evidence" value="ECO:0007669"/>
    <property type="project" value="UniProtKB-SubCell"/>
</dbReference>
<feature type="disulfide bond" evidence="33">
    <location>
        <begin position="59"/>
        <end position="79"/>
    </location>
</feature>
<comment type="domain">
    <text evidence="33">Some of the most genetically diverse regions of the viral genome are present in Env. They are called variable regions 1 through 5 (V1 through V5). Coreceptor usage of gp120 is determined mainly by the primary structure of the third variable region (V3) in the outer domain of gp120. The sequence of V3 determines which coreceptor, CCR5 and/or CXCR4 (corresponding to R5/macrophage, X4/T cell and R5X4/T cell and macrophage tropism), is used to trigger the fusion potential of the Env complex, and hence which cells the virus can infect. Binding to CCR5 involves a region adjacent in addition to V3.</text>
</comment>
<keyword evidence="12 33" id="KW-1162">Viral penetration into host cytoplasm</keyword>
<feature type="site" description="Cleavage; by host furin" evidence="33">
    <location>
        <begin position="532"/>
        <end position="533"/>
    </location>
</feature>
<evidence type="ECO:0000256" key="24">
    <source>
        <dbReference type="ARBA" id="ARBA00023054"/>
    </source>
</evidence>
<comment type="function">
    <text evidence="33">Envelope glycoprotein gp160: Oligomerizes in the host endoplasmic reticulum into predominantly trimers. In a second time, gp160 transits in the host Golgi, where glycosylation is completed. The precursor is then proteolytically cleaved in the trans-Golgi and thereby activated by cellular furin or furin-like proteases to produce gp120 and gp41.</text>
</comment>
<dbReference type="InterPro" id="IPR037527">
    <property type="entry name" value="Gp160"/>
</dbReference>
<evidence type="ECO:0000256" key="12">
    <source>
        <dbReference type="ARBA" id="ARBA00022595"/>
    </source>
</evidence>
<comment type="similarity">
    <text evidence="33">Belongs to the HIV-1 env protein family.</text>
</comment>
<comment type="PTM">
    <text evidence="33">Specific enzymatic cleavages in vivo yield mature proteins. Envelope glycoproteins are synthesized as a inactive precursor that is heavily N-glycosylated and processed likely by host cell furin in the Golgi to yield the mature SU and TM proteins. The cleavage site between SU and TM requires the minimal sequence [KR]-X-[KR]-R. About 2 of the 9 disulfide bonds of gp41 are reduced by P4HB/PDI, following binding to CD4 receptor.</text>
</comment>
<feature type="short sequence motif" description="YXXL motif; contains endocytosis signal" evidence="33">
    <location>
        <begin position="733"/>
        <end position="736"/>
    </location>
</feature>
<feature type="chain" id="PRO_5023413945" description="Transmembrane protein gp41" evidence="33">
    <location>
        <begin position="533"/>
        <end position="877"/>
    </location>
</feature>
<feature type="disulfide bond" evidence="33">
    <location>
        <begin position="254"/>
        <end position="265"/>
    </location>
</feature>
<evidence type="ECO:0000256" key="23">
    <source>
        <dbReference type="ARBA" id="ARBA00023046"/>
    </source>
</evidence>
<dbReference type="FunFam" id="2.170.40.20:FF:000003">
    <property type="entry name" value="Envelope glycoprotein gp160"/>
    <property type="match status" value="1"/>
</dbReference>
<comment type="caution">
    <text evidence="33">Lacks conserved residue(s) required for the propagation of feature annotation.</text>
</comment>
<comment type="domain">
    <text evidence="33">The membrane proximal external region (MPER) present in gp41 is a tryptophan-rich region recognized by the antibodies 2F5, Z13, and 4E10. MPER seems to play a role in fusion.</text>
</comment>
<evidence type="ECO:0000256" key="16">
    <source>
        <dbReference type="ARBA" id="ARBA00022729"/>
    </source>
</evidence>
<evidence type="ECO:0000256" key="3">
    <source>
        <dbReference type="ARBA" id="ARBA00004505"/>
    </source>
</evidence>
<comment type="miscellaneous">
    <text evidence="33">HIV-1 lineages are divided in three main groups, M (for Major), O (for Outlier), and N (for New, or Non-M, Non-O). The vast majority of strains found worldwide belong to the group M. Group O seems to be endemic to and largely confined to Cameroon and neighboring countries in West Central Africa, where these viruses represent a small minority of HIV-1 strains. The group N is represented by a limited number of isolates from Cameroonian persons. The group M is further subdivided in 9 clades or subtypes (A to D, F to H, J and K).</text>
</comment>
<proteinExistence type="inferred from homology"/>
<dbReference type="GO" id="GO:0019031">
    <property type="term" value="C:viral envelope"/>
    <property type="evidence" value="ECO:0007669"/>
    <property type="project" value="UniProtKB-KW"/>
</dbReference>
<keyword evidence="23 33" id="KW-1039">Host endosome</keyword>
<comment type="subcellular location">
    <molecule>Transmembrane protein gp41</molecule>
    <subcellularLocation>
        <location evidence="33">Virion membrane</location>
        <topology evidence="33">Single-pass type I membrane protein</topology>
    </subcellularLocation>
    <subcellularLocation>
        <location evidence="33">Host cell membrane</location>
        <topology evidence="33">Single-pass type I membrane protein</topology>
    </subcellularLocation>
    <subcellularLocation>
        <location evidence="33">Host endosome membrane</location>
        <topology evidence="33">Single-pass type I membrane protein</topology>
    </subcellularLocation>
    <text evidence="33">It is probably concentrated at the site of budding and incorporated into the virions possibly by contacts between the cytoplasmic tail of Env and the N-terminus of Gag.</text>
</comment>
<comment type="subunit">
    <text evidence="32">The mature envelope protein (Env) consists of a homotrimer of non-covalently associated gp120-gp41 heterodimers. The resulting complex protrudes from the virus surface as a spike. There seems to be as few as 10 spikes on the average virion. Interacts with host CD4, CCR5 and CXCR4. Gp120 also interacts with the C-type lectins CD209/DC-SIGN and CLEC4M/DC-SIGNR (collectively referred to as DC-SIGN(R)). Gp120 and gp41 interact with GalCer. Gp120 interacts with host ITGA4/ITGB7 complex; on CD4+ T-cells, this interaction results in rapid activation of integrin ITGAL/LFA-1, which facilitates efficient cell-to-cell spreading of HIV-1. Gp120 interacts with cell-associated heparan sulfate; this interaction increases virus infectivity on permissive cells and may be involved in infection of CD4- cells.</text>
</comment>
<evidence type="ECO:0000256" key="14">
    <source>
        <dbReference type="ARBA" id="ARBA00022692"/>
    </source>
</evidence>
<feature type="lipid moiety-binding region" description="S-palmitoyl cysteine; by host" evidence="33">
    <location>
        <position position="785"/>
    </location>
</feature>
<dbReference type="HAMAP" id="MF_04083">
    <property type="entry name" value="HIV_ENV"/>
    <property type="match status" value="1"/>
</dbReference>
<feature type="region of interest" description="Disordered" evidence="35">
    <location>
        <begin position="740"/>
        <end position="765"/>
    </location>
</feature>
<evidence type="ECO:0000256" key="10">
    <source>
        <dbReference type="ARBA" id="ARBA00022570"/>
    </source>
</evidence>
<evidence type="ECO:0000256" key="4">
    <source>
        <dbReference type="ARBA" id="ARBA00004563"/>
    </source>
</evidence>
<comment type="domain">
    <text evidence="33">The YXXL motif is involved in determining the exact site of viral release at the surface of infected mononuclear cells and promotes endocytosis. YXXL and di-leucine endocytosis motifs interact directly or indirectly with the clathrin adapter complexes, opperate independently, and their activities are not additive.</text>
</comment>
<comment type="function">
    <text evidence="33">Surface protein gp120: Attaches the virus to the host lymphoid cell by binding to the primary receptor CD4. This interaction induces a structural rearrangement creating a high affinity binding site for a chemokine coreceptor like CXCR4 and/or CCR5. Acts as a ligand for CD209/DC-SIGN and CLEC4M/DC-SIGNR, which are respectively found on dendritic cells (DCs), and on endothelial cells of liver sinusoids and lymph node sinuses. These interactions allow capture of viral particles at mucosal surfaces by these cells and subsequent transmission to permissive cells. HIV subverts the migration properties of dendritic cells to gain access to CD4+ T-cells in lymph nodes. Virus transmission to permissive T-cells occurs either in trans (without DCs infection, through viral capture and transmission), or in cis (following DCs productive infection, through the usual CD4-gp120 interaction), thereby inducing a robust infection. In trans infection, bound virions remain infectious over days and it is proposed that they are not degraded, but protected in non-lysosomal acidic organelles within the DCs close to the cell membrane thus contributing to the viral infectious potential during DCs' migration from the periphery to the lymphoid tissues. On arrival at lymphoid tissues, intact virions recycle back to DCs' cell surface allowing virus transmission to CD4+ T-cells.</text>
</comment>
<evidence type="ECO:0000256" key="6">
    <source>
        <dbReference type="ARBA" id="ARBA00004650"/>
    </source>
</evidence>
<evidence type="ECO:0000256" key="9">
    <source>
        <dbReference type="ARBA" id="ARBA00022511"/>
    </source>
</evidence>
<feature type="region of interest" description="Immunosuppression" evidence="33">
    <location>
        <begin position="595"/>
        <end position="613"/>
    </location>
</feature>
<evidence type="ECO:0000256" key="28">
    <source>
        <dbReference type="ARBA" id="ARBA00023180"/>
    </source>
</evidence>
<dbReference type="Gene3D" id="2.170.40.20">
    <property type="entry name" value="Human immunodeficiency virus 1, Gp160, envelope glycoprotein"/>
    <property type="match status" value="2"/>
</dbReference>
<dbReference type="GO" id="GO:0016020">
    <property type="term" value="C:membrane"/>
    <property type="evidence" value="ECO:0007669"/>
    <property type="project" value="UniProtKB-UniRule"/>
</dbReference>
<dbReference type="Gene3D" id="1.10.287.210">
    <property type="match status" value="1"/>
</dbReference>
<feature type="region of interest" description="CD4-binding loop" evidence="33">
    <location>
        <begin position="388"/>
        <end position="398"/>
    </location>
</feature>
<comment type="domain">
    <text evidence="33">The CD4-binding region is targeted by the antibody b12.</text>
</comment>
<dbReference type="GO" id="GO:0039654">
    <property type="term" value="P:fusion of virus membrane with host endosome membrane"/>
    <property type="evidence" value="ECO:0007669"/>
    <property type="project" value="UniProtKB-UniRule"/>
</dbReference>
<dbReference type="Pfam" id="PF00516">
    <property type="entry name" value="GP120"/>
    <property type="match status" value="1"/>
</dbReference>
<feature type="domain" description="Retroviral envelope protein GP41-like" evidence="37">
    <location>
        <begin position="551"/>
        <end position="740"/>
    </location>
</feature>
<evidence type="ECO:0000256" key="20">
    <source>
        <dbReference type="ARBA" id="ARBA00022879"/>
    </source>
</evidence>
<evidence type="ECO:0000313" key="38">
    <source>
        <dbReference type="EMBL" id="ANC60591.1"/>
    </source>
</evidence>
<evidence type="ECO:0000256" key="2">
    <source>
        <dbReference type="ARBA" id="ARBA00004433"/>
    </source>
</evidence>
<evidence type="ECO:0000256" key="34">
    <source>
        <dbReference type="RuleBase" id="RU363095"/>
    </source>
</evidence>
<feature type="region of interest" description="Fusion peptide" evidence="33">
    <location>
        <begin position="533"/>
        <end position="553"/>
    </location>
</feature>
<feature type="transmembrane region" description="Helical" evidence="34">
    <location>
        <begin position="699"/>
        <end position="726"/>
    </location>
</feature>
<dbReference type="FunFam" id="2.170.40.20:FF:000001">
    <property type="entry name" value="Envelope glycoprotein gp160"/>
    <property type="match status" value="1"/>
</dbReference>
<evidence type="ECO:0000256" key="13">
    <source>
        <dbReference type="ARBA" id="ARBA00022685"/>
    </source>
</evidence>
<dbReference type="FunFam" id="1.10.287.210:FF:000001">
    <property type="entry name" value="Envelope glycoprotein gp160"/>
    <property type="match status" value="1"/>
</dbReference>
<evidence type="ECO:0000256" key="32">
    <source>
        <dbReference type="ARBA" id="ARBA00062028"/>
    </source>
</evidence>
<keyword evidence="20 33" id="KW-0261">Viral envelope protein</keyword>
<dbReference type="Pfam" id="PF00517">
    <property type="entry name" value="GP41"/>
    <property type="match status" value="1"/>
</dbReference>
<dbReference type="SUPFAM" id="SSF58069">
    <property type="entry name" value="Virus ectodomain"/>
    <property type="match status" value="1"/>
</dbReference>
<keyword evidence="17 33" id="KW-1161">Viral attachment to host cell</keyword>
<keyword evidence="9 33" id="KW-1032">Host cell membrane</keyword>
<evidence type="ECO:0000256" key="26">
    <source>
        <dbReference type="ARBA" id="ARBA00023139"/>
    </source>
</evidence>
<comment type="miscellaneous">
    <text evidence="33">Inhibitors targeting HIV-1 viral envelope proteins are used as antiretroviral drugs. Attachment of virions to the cell surface via non-specific interactions and CD4 binding can be blocked by inhibitors that include cyanovirin-N, cyclotriazadisulfonamide analogs, PRO 2000, TNX 355 and PRO 542. In addition, BMS 806 can block CD4-induced conformational changes. Env interactions with the coreceptor molecules can be targeted by CCR5 antagonists including SCH-D, maraviroc (UK 427857) and aplaviroc (GW 873140), and the CXCR4 antagonist AMD 070. Fusion of viral and cellular membranes can be inhibited by peptides such as enfuvirtide and tifuvirtide (T 1249). Resistance to inhibitors associated with mutations in Env are observed. Most of the time, single mutations confer only a modest reduction in drug susceptibility. Combination of several mutations is usually required to develop a high-level drug resistance.</text>
</comment>
<feature type="region of interest" description="MPER; binding to GalCer" evidence="33">
    <location>
        <begin position="683"/>
        <end position="704"/>
    </location>
</feature>
<accession>A0A160I4M0</accession>
<evidence type="ECO:0000259" key="36">
    <source>
        <dbReference type="Pfam" id="PF00516"/>
    </source>
</evidence>
<evidence type="ECO:0000256" key="35">
    <source>
        <dbReference type="SAM" id="MobiDB-lite"/>
    </source>
</evidence>
<keyword evidence="26 33" id="KW-0564">Palmitate</keyword>
<keyword evidence="31 33" id="KW-1160">Virus entry into host cell</keyword>
<feature type="short sequence motif" description="Di-leucine internalization motif" evidence="33">
    <location>
        <begin position="876"/>
        <end position="877"/>
    </location>
</feature>
<dbReference type="GO" id="GO:0019064">
    <property type="term" value="P:fusion of virus membrane with host plasma membrane"/>
    <property type="evidence" value="ECO:0007669"/>
    <property type="project" value="UniProtKB-UniRule"/>
</dbReference>
<evidence type="ECO:0000256" key="15">
    <source>
        <dbReference type="ARBA" id="ARBA00022703"/>
    </source>
</evidence>
<comment type="subunit">
    <text evidence="33">The mature envelope protein (Env) consists of a homotrimer of non-covalently associated gp120-gp41 heterodimers. The resulting complex protrudes from the virus surface as a spike. There seems to be as few as 10 spikes on the average virion. Surface protein gp120 interacts with host CD4, CCR5 and CXCR4. Gp120 also interacts with the C-type lectins CD209/DC-SIGN and CLEC4M/DC-SIGNR (collectively referred to as DC-SIGN(R)). Gp120 and gp41 interact with GalCer. Gp120 interacts with host ITGA4/ITGB7 complex; on CD4+ T-cells, this interaction results in rapid activation of integrin ITGAL/LFA-1, which facilitates efficient cell-to-cell spreading of HIV-1. Gp120 interacts with cell-associated heparan sulfate; this interaction increases virus infectivity on permissive cells and may be involved in infection of CD4- cells.</text>
</comment>
<evidence type="ECO:0000256" key="25">
    <source>
        <dbReference type="ARBA" id="ARBA00023136"/>
    </source>
</evidence>
<keyword evidence="11 33" id="KW-0945">Host-virus interaction</keyword>
<comment type="domain">
    <text evidence="33 34">The 17 amino acids long immunosuppressive region is present in many retroviral envelope proteins. Synthetic peptides derived from this relatively conserved sequence inhibit immune function in vitro and in vivo.</text>
</comment>
<keyword evidence="24 33" id="KW-0175">Coiled coil</keyword>
<keyword evidence="22 33" id="KW-1133">Transmembrane helix</keyword>
<dbReference type="EMBL" id="KX027846">
    <property type="protein sequence ID" value="ANC60591.1"/>
    <property type="molecule type" value="Genomic_RNA"/>
</dbReference>
<keyword evidence="27 33" id="KW-1015">Disulfide bond</keyword>
<dbReference type="GO" id="GO:0005198">
    <property type="term" value="F:structural molecule activity"/>
    <property type="evidence" value="ECO:0007669"/>
    <property type="project" value="UniProtKB-UniRule"/>
</dbReference>
<keyword evidence="13 33" id="KW-0165">Cleavage on pair of basic residues</keyword>
<evidence type="ECO:0000256" key="21">
    <source>
        <dbReference type="ARBA" id="ARBA00022890"/>
    </source>
</evidence>
<dbReference type="SUPFAM" id="SSF56502">
    <property type="entry name" value="gp120 core"/>
    <property type="match status" value="2"/>
</dbReference>
<dbReference type="GO" id="GO:0044175">
    <property type="term" value="C:host cell endosome membrane"/>
    <property type="evidence" value="ECO:0007669"/>
    <property type="project" value="UniProtKB-SubCell"/>
</dbReference>
<keyword evidence="21 33" id="KW-1164">Virus endocytosis by host</keyword>
<keyword evidence="14 33" id="KW-0812">Transmembrane</keyword>
<comment type="PTM">
    <text evidence="33">Palmitoylation of the transmembrane protein and of Env polyprotein (prior to its proteolytic cleavage) is essential for their association with host cell membrane lipid rafts. Palmitoylation is therefore required for envelope trafficking to classical lipid rafts, but not for viral replication.</text>
</comment>
<organism evidence="38">
    <name type="scientific">Human immunodeficiency virus type 1</name>
    <name type="common">HIV-1</name>
    <dbReference type="NCBI Taxonomy" id="11676"/>
    <lineage>
        <taxon>Viruses</taxon>
        <taxon>Riboviria</taxon>
        <taxon>Pararnavirae</taxon>
        <taxon>Artverviricota</taxon>
        <taxon>Revtraviricetes</taxon>
        <taxon>Ortervirales</taxon>
        <taxon>Retroviridae</taxon>
        <taxon>Orthoretrovirinae</taxon>
        <taxon>Lentivirus</taxon>
        <taxon>Lentivirus humimdef1</taxon>
    </lineage>
</organism>
<keyword evidence="18 33" id="KW-0946">Virion</keyword>
<evidence type="ECO:0000259" key="37">
    <source>
        <dbReference type="Pfam" id="PF00517"/>
    </source>
</evidence>
<keyword evidence="29 33" id="KW-0899">Viral immunoevasion</keyword>
<evidence type="ECO:0000256" key="29">
    <source>
        <dbReference type="ARBA" id="ARBA00023280"/>
    </source>
</evidence>
<dbReference type="InterPro" id="IPR000328">
    <property type="entry name" value="GP41-like"/>
</dbReference>
<dbReference type="GO" id="GO:1903908">
    <property type="term" value="P:positive regulation of plasma membrane raft polarization"/>
    <property type="evidence" value="ECO:0007669"/>
    <property type="project" value="UniProtKB-UniRule"/>
</dbReference>
<evidence type="ECO:0000256" key="33">
    <source>
        <dbReference type="HAMAP-Rule" id="MF_04083"/>
    </source>
</evidence>
<comment type="function">
    <text evidence="33">Transmembrane protein gp41: Acts as a class I viral fusion protein. Under the current model, the protein has at least 3 conformational states: pre-fusion native state, pre-hairpin intermediate state, and post-fusion hairpin state. During fusion of viral and target intracellular membranes, the coiled coil regions (heptad repeats) assume a trimer-of-hairpins structure, positioning the fusion peptide in close proximity to the C-terminal region of the ectodomain. The formation of this structure appears to drive apposition and subsequent fusion of viral and target cell membranes. Complete fusion occurs in host cell endosomes and is dynamin-dependent, however some lipid transfer might occur at the plasma membrane. The virus undergoes clathrin-dependent internalization long before endosomal fusion, thus minimizing the surface exposure of conserved viral epitopes during fusion and reducing the efficacy of inhibitors targeting these epitopes. Membranes fusion leads to delivery of the nucleocapsid into the cytoplasm.</text>
</comment>
<evidence type="ECO:0000256" key="31">
    <source>
        <dbReference type="ARBA" id="ARBA00023296"/>
    </source>
</evidence>
<keyword evidence="19 33" id="KW-1043">Host membrane</keyword>
<keyword evidence="16 33" id="KW-0732">Signal</keyword>
<evidence type="ECO:0000256" key="30">
    <source>
        <dbReference type="ARBA" id="ARBA00023288"/>
    </source>
</evidence>
<dbReference type="CDD" id="cd09909">
    <property type="entry name" value="HIV-1-like_HR1-HR2"/>
    <property type="match status" value="1"/>
</dbReference>
<evidence type="ECO:0000256" key="8">
    <source>
        <dbReference type="ARBA" id="ARBA00022510"/>
    </source>
</evidence>
<dbReference type="GO" id="GO:0019062">
    <property type="term" value="P:virion attachment to host cell"/>
    <property type="evidence" value="ECO:0007669"/>
    <property type="project" value="UniProtKB-UniRule"/>
</dbReference>
<feature type="disulfide bond" evidence="33">
    <location>
        <begin position="619"/>
        <end position="625"/>
    </location>
</feature>
<evidence type="ECO:0000256" key="22">
    <source>
        <dbReference type="ARBA" id="ARBA00022989"/>
    </source>
</evidence>
<protein>
    <recommendedName>
        <fullName evidence="33">Envelope glycoprotein gp160</fullName>
    </recommendedName>
    <alternativeName>
        <fullName evidence="33">Env polyprotein</fullName>
    </alternativeName>
    <component>
        <recommendedName>
            <fullName evidence="33">Surface protein gp120</fullName>
            <shortName evidence="33">SU</shortName>
        </recommendedName>
        <alternativeName>
            <fullName evidence="33">Glycoprotein 120</fullName>
            <shortName evidence="33">gp120</shortName>
        </alternativeName>
    </component>
    <component>
        <recommendedName>
            <fullName evidence="33">Transmembrane protein gp41</fullName>
            <shortName evidence="33">TM</shortName>
        </recommendedName>
        <alternativeName>
            <fullName evidence="33">Glycoprotein 41</fullName>
            <shortName evidence="33">gp41</shortName>
        </alternativeName>
    </component>
</protein>
<feature type="topological domain" description="Cytoplasmic" evidence="33">
    <location>
        <begin position="727"/>
        <end position="877"/>
    </location>
</feature>
<keyword evidence="8 33" id="KW-1170">Fusion of virus membrane with host endosomal membrane</keyword>
<dbReference type="GO" id="GO:0075512">
    <property type="term" value="P:clathrin-dependent endocytosis of virus by host cell"/>
    <property type="evidence" value="ECO:0007669"/>
    <property type="project" value="UniProtKB-UniRule"/>
</dbReference>
<feature type="coiled-coil region" evidence="33">
    <location>
        <begin position="654"/>
        <end position="688"/>
    </location>
</feature>
<feature type="disulfide bond" evidence="33">
    <location>
        <begin position="244"/>
        <end position="273"/>
    </location>
</feature>
<keyword evidence="30 33" id="KW-0449">Lipoprotein</keyword>
<feature type="chain" id="PRO_5023413944" description="Envelope glycoprotein gp160" evidence="33">
    <location>
        <begin position="38"/>
        <end position="877"/>
    </location>
</feature>
<dbReference type="GO" id="GO:1903911">
    <property type="term" value="P:positive regulation of receptor clustering"/>
    <property type="evidence" value="ECO:0007669"/>
    <property type="project" value="UniProtKB-UniRule"/>
</dbReference>
<feature type="domain" description="Human immunodeficiency virus 1 envelope glycoprotein Gp120" evidence="36">
    <location>
        <begin position="39"/>
        <end position="532"/>
    </location>
</feature>
<keyword evidence="10 33" id="KW-1165">Clathrin-mediated endocytosis of virus by host</keyword>
<evidence type="ECO:0000256" key="11">
    <source>
        <dbReference type="ARBA" id="ARBA00022581"/>
    </source>
</evidence>
<feature type="region of interest" description="V5" evidence="33">
    <location>
        <begin position="482"/>
        <end position="492"/>
    </location>
</feature>
<evidence type="ECO:0000256" key="5">
    <source>
        <dbReference type="ARBA" id="ARBA00004578"/>
    </source>
</evidence>
<evidence type="ECO:0000256" key="18">
    <source>
        <dbReference type="ARBA" id="ARBA00022844"/>
    </source>
</evidence>
<evidence type="ECO:0000256" key="17">
    <source>
        <dbReference type="ARBA" id="ARBA00022804"/>
    </source>
</evidence>
<dbReference type="InterPro" id="IPR036377">
    <property type="entry name" value="Gp120_core_sf"/>
</dbReference>
<evidence type="ECO:0000256" key="7">
    <source>
        <dbReference type="ARBA" id="ARBA00022506"/>
    </source>
</evidence>
<keyword evidence="28 33" id="KW-0325">Glycoprotein</keyword>
<keyword evidence="25 33" id="KW-0472">Membrane</keyword>
<gene>
    <name evidence="33 38" type="primary">env</name>
</gene>
<keyword evidence="15 33" id="KW-0053">Apoptosis</keyword>
<dbReference type="GO" id="GO:0019082">
    <property type="term" value="P:viral protein processing"/>
    <property type="evidence" value="ECO:0007669"/>
    <property type="project" value="UniProtKB-UniRule"/>
</dbReference>
<dbReference type="GO" id="GO:0020002">
    <property type="term" value="C:host cell plasma membrane"/>
    <property type="evidence" value="ECO:0007669"/>
    <property type="project" value="UniProtKB-SubCell"/>
</dbReference>
<dbReference type="Gene3D" id="1.20.5.490">
    <property type="entry name" value="Single helix bin"/>
    <property type="match status" value="1"/>
</dbReference>
<comment type="subcellular location">
    <molecule>Surface protein gp120</molecule>
    <subcellularLocation>
        <location evidence="33">Virion membrane</location>
        <topology evidence="33">Peripheral membrane protein</topology>
    </subcellularLocation>
    <subcellularLocation>
        <location evidence="33">Host cell membrane</location>
        <topology evidence="33">Peripheral membrane protein</topology>
    </subcellularLocation>
    <subcellularLocation>
        <location evidence="33">Host endosome membrane</location>
        <topology evidence="33">Single-pass type I membrane protein</topology>
    </subcellularLocation>
    <text evidence="33">The surface protein is not anchored to the viral envelope, but associates with the extravirion surface through its binding to TM. It is probably concentrated at the site of budding and incorporated into the virions possibly by contacts between the cytoplasmic tail of Env and the N-terminus of Gag.</text>
</comment>
<reference evidence="38" key="1">
    <citation type="journal article" date="2016" name="Science">
        <title>HIV-1 therapy with monoclonal antibody 3BNC117 elicits host immune responses against HIV-1.</title>
        <authorList>
            <person name="Schoofs T."/>
            <person name="Klein F."/>
            <person name="Braunschweig M."/>
            <person name="Kreider E.F."/>
            <person name="Feldmann A."/>
            <person name="Nogueira L."/>
            <person name="Oliveira T."/>
            <person name="Lorenzi J.C.C."/>
            <person name="Parrish E.H."/>
            <person name="Learn G.H."/>
            <person name="West A.P.Jr."/>
            <person name="Bjorkman P.J."/>
            <person name="Schlesinger S.J."/>
            <person name="Seaman M.S."/>
            <person name="Czartoski J."/>
            <person name="McElrath M.J."/>
            <person name="Pfeifer N."/>
            <person name="Hahn B.H."/>
            <person name="Caskey M."/>
            <person name="Nussenzweig M.C."/>
        </authorList>
    </citation>
    <scope>NUCLEOTIDE SEQUENCE</scope>
    <source>
        <strain evidence="38">2A1-W4-0409.C5_S4</strain>
    </source>
</reference>
<dbReference type="FunFam" id="1.20.5.490:FF:000001">
    <property type="entry name" value="Envelope glycoprotein gp160"/>
    <property type="match status" value="1"/>
</dbReference>
<evidence type="ECO:0000256" key="27">
    <source>
        <dbReference type="ARBA" id="ARBA00023157"/>
    </source>
</evidence>
<comment type="PTM">
    <text evidence="33">Highly glycosylated by host. The high number of glycan on the protein is reffered to as 'glycan shield' because it contributes to hide protein sequence from adaptive immune system.</text>
</comment>
<sequence length="877" mass="99803">MRVKEIRKNYQHLWRGGSLWKWGIMLLGMLMICRAADQLWVTVYYGVPVWKEATTTLFCASDAKGYDTEVHNVWATHACVPTDPSPQEVVLENVTENFNMWKNNMVDQMHEDIISLWDQSLKPCVELTPLCVTLDCSDVGNNTNVGNNINVGNTTTTPITPTTKTTSRRVEMEIGEIKNCSFNITTSIRNKMKKEHALFNRLDVVPINDDDTNKTSYRLRSCNTSVITQACPKVSFEPIPIHYCAPAGFAILKCNDSMFNGNGPCKNVSTVQCTHGIRPVVSTQLLLNGSLAEKDIIIRSQNFSNNAKVMIVQLNKTVYINCTRPNNNTRKGIHMGPGKAFFATGDIIGDIRQAHCNLSRKDWNDTLRQVAEKLREQFENKTIEFRNHSGGDPEVVTHSFNCGGEFFYCNTTELFFRTWNGTAWTSKINNSNENITLQCRIKQIINMWQKVGKAMYAPPISGQIRCVSNITGLILTRDGGNVTNNTEIFRPEGGDMRDNWRSELYKYKVVKIEPLGIAPTKARRRVVQREKRAVGMGALFLGFLGAAGSTMGAASVTLTVQARQLLSGIVQQQNNLLKAIEAQQHLLQLTVWGIKQLQARVLAVERYLGDQQLLGIWGCAGKLICTTNVPWNSSWSNKSLNRIWDNMTWMQWEREIDNYTSLIYSLIEESQNQQEKNELELLEFDKWASLWNWFDISRWLWYIKIFIMIVGGLIGLRIVFAVLSVVNRVRQGYSPLSFQTRFPAQRGPDRPEGIEEEGGDRDRDRSSPLVHGLLTIIWVDLRSLCLFSYHRLRDLLLIVTRTVELLGRRGWEALKYLWNLLQYWSQELKNSAISLLNAIAIAVAEGTDRVIEALQRAGRAFLHIPRRIRQGLERALL</sequence>
<organismHost>
    <name type="scientific">Homo sapiens</name>
    <name type="common">Human</name>
    <dbReference type="NCBI Taxonomy" id="9606"/>
</organismHost>
<dbReference type="InterPro" id="IPR000777">
    <property type="entry name" value="HIV1_Gp120"/>
</dbReference>